<keyword evidence="3" id="KW-1185">Reference proteome</keyword>
<feature type="signal peptide" evidence="1">
    <location>
        <begin position="1"/>
        <end position="21"/>
    </location>
</feature>
<reference evidence="2 3" key="1">
    <citation type="submission" date="2019-05" db="EMBL/GenBank/DDBJ databases">
        <title>Flagellimonas sp. AsT0115, sp. nov., isolated from a marine red algae, Asparagopsis taxiformis.</title>
        <authorList>
            <person name="Kim J."/>
            <person name="Jeong S.E."/>
            <person name="Jeon C.O."/>
        </authorList>
    </citation>
    <scope>NUCLEOTIDE SEQUENCE [LARGE SCALE GENOMIC DNA]</scope>
    <source>
        <strain evidence="2 3">AsT0115</strain>
    </source>
</reference>
<gene>
    <name evidence="2" type="ORF">FGG15_04730</name>
</gene>
<evidence type="ECO:0000256" key="1">
    <source>
        <dbReference type="SAM" id="SignalP"/>
    </source>
</evidence>
<sequence>MKLKNLFILLLAMLISFSCDKDEYFDEFEVDITLSGDISKFRGNLNLLSYDGEDGALLFSSRDGRASNDGLGNYAVQFWDTSPYEFYTGTYIDEIRVSYSFYGLTLEALEDAADNGTEYTLSVAVTVRRNGSQIDSFTVSYDQDTDADEGFEKTYSIN</sequence>
<feature type="chain" id="PRO_5046367580" evidence="1">
    <location>
        <begin position="22"/>
        <end position="158"/>
    </location>
</feature>
<organism evidence="2 3">
    <name type="scientific">Flagellimonas algicola</name>
    <dbReference type="NCBI Taxonomy" id="2583815"/>
    <lineage>
        <taxon>Bacteria</taxon>
        <taxon>Pseudomonadati</taxon>
        <taxon>Bacteroidota</taxon>
        <taxon>Flavobacteriia</taxon>
        <taxon>Flavobacteriales</taxon>
        <taxon>Flavobacteriaceae</taxon>
        <taxon>Flagellimonas</taxon>
    </lineage>
</organism>
<dbReference type="RefSeq" id="WP_138833731.1">
    <property type="nucleotide sequence ID" value="NZ_VCNI01000001.1"/>
</dbReference>
<name>A0ABY2WQ27_9FLAO</name>
<dbReference type="EMBL" id="VCNI01000001">
    <property type="protein sequence ID" value="TMU56855.1"/>
    <property type="molecule type" value="Genomic_DNA"/>
</dbReference>
<keyword evidence="1" id="KW-0732">Signal</keyword>
<evidence type="ECO:0000313" key="2">
    <source>
        <dbReference type="EMBL" id="TMU56855.1"/>
    </source>
</evidence>
<evidence type="ECO:0000313" key="3">
    <source>
        <dbReference type="Proteomes" id="UP000751614"/>
    </source>
</evidence>
<protein>
    <submittedName>
        <fullName evidence="2">Uncharacterized protein</fullName>
    </submittedName>
</protein>
<dbReference type="PROSITE" id="PS51257">
    <property type="entry name" value="PROKAR_LIPOPROTEIN"/>
    <property type="match status" value="1"/>
</dbReference>
<proteinExistence type="predicted"/>
<comment type="caution">
    <text evidence="2">The sequence shown here is derived from an EMBL/GenBank/DDBJ whole genome shotgun (WGS) entry which is preliminary data.</text>
</comment>
<dbReference type="Proteomes" id="UP000751614">
    <property type="component" value="Unassembled WGS sequence"/>
</dbReference>
<accession>A0ABY2WQ27</accession>